<dbReference type="Pfam" id="PF00005">
    <property type="entry name" value="ABC_tran"/>
    <property type="match status" value="1"/>
</dbReference>
<comment type="subcellular location">
    <subcellularLocation>
        <location evidence="1">Cell membrane</location>
        <topology evidence="1">Peripheral membrane protein</topology>
    </subcellularLocation>
</comment>
<dbReference type="CDD" id="cd03257">
    <property type="entry name" value="ABC_NikE_OppD_transporters"/>
    <property type="match status" value="1"/>
</dbReference>
<keyword evidence="6 9" id="KW-0067">ATP-binding</keyword>
<evidence type="ECO:0000256" key="6">
    <source>
        <dbReference type="ARBA" id="ARBA00022840"/>
    </source>
</evidence>
<reference evidence="10" key="1">
    <citation type="submission" date="2018-02" db="EMBL/GenBank/DDBJ databases">
        <title>Draft genome sequencing of Rhodococcus opacus KU647198.</title>
        <authorList>
            <person name="Zheng B.-X."/>
        </authorList>
    </citation>
    <scope>NUCLEOTIDE SEQUENCE [LARGE SCALE GENOMIC DNA]</scope>
    <source>
        <strain evidence="10">04-OD7</strain>
    </source>
</reference>
<evidence type="ECO:0000259" key="8">
    <source>
        <dbReference type="PROSITE" id="PS50893"/>
    </source>
</evidence>
<dbReference type="FunFam" id="3.40.50.300:FF:000016">
    <property type="entry name" value="Oligopeptide ABC transporter ATP-binding component"/>
    <property type="match status" value="1"/>
</dbReference>
<accession>A0A2S8IMS8</accession>
<keyword evidence="4" id="KW-1003">Cell membrane</keyword>
<dbReference type="Gene3D" id="3.40.50.300">
    <property type="entry name" value="P-loop containing nucleotide triphosphate hydrolases"/>
    <property type="match status" value="1"/>
</dbReference>
<dbReference type="InterPro" id="IPR003593">
    <property type="entry name" value="AAA+_ATPase"/>
</dbReference>
<comment type="caution">
    <text evidence="9">The sequence shown here is derived from an EMBL/GenBank/DDBJ whole genome shotgun (WGS) entry which is preliminary data.</text>
</comment>
<dbReference type="GO" id="GO:0005886">
    <property type="term" value="C:plasma membrane"/>
    <property type="evidence" value="ECO:0007669"/>
    <property type="project" value="UniProtKB-SubCell"/>
</dbReference>
<evidence type="ECO:0000256" key="4">
    <source>
        <dbReference type="ARBA" id="ARBA00022475"/>
    </source>
</evidence>
<evidence type="ECO:0000256" key="1">
    <source>
        <dbReference type="ARBA" id="ARBA00004202"/>
    </source>
</evidence>
<dbReference type="InterPro" id="IPR013563">
    <property type="entry name" value="Oligopep_ABC_C"/>
</dbReference>
<evidence type="ECO:0000256" key="7">
    <source>
        <dbReference type="ARBA" id="ARBA00023136"/>
    </source>
</evidence>
<evidence type="ECO:0000256" key="2">
    <source>
        <dbReference type="ARBA" id="ARBA00005417"/>
    </source>
</evidence>
<dbReference type="PANTHER" id="PTHR43297">
    <property type="entry name" value="OLIGOPEPTIDE TRANSPORT ATP-BINDING PROTEIN APPD"/>
    <property type="match status" value="1"/>
</dbReference>
<sequence>MRRAAMSRNALLEVRDLTTRFDTPKGSVCAVNGVSFALERGTALGIVGESGSGKSVLVRTIMNLLPQNASVSSESRVFYDGCDVATMTPEEKQHLWGPRVSMIFQDPMTALNPVRKIGAQIADPQRYHLHRTKQQAWHNAADLLAQVGISDPRRRLDQYPHELSGGMRQRVMIAIAIGCEPDLLIADEPTTALDVTVQRQILDLLTEIQRDRDMGMLLITHDLGVVAQHTDHVAVMYAGSFVESAPTGTLFRNMGHRYTSALLRSTPRAGAMPHTRLHSIAGRPPDLVNPPSGCRFAPRCDHIVNDCAVPPAYLSVGDSHRLACHNPNTTQVPRDEGIVR</sequence>
<dbReference type="NCBIfam" id="TIGR01727">
    <property type="entry name" value="oligo_HPY"/>
    <property type="match status" value="1"/>
</dbReference>
<dbReference type="PROSITE" id="PS00211">
    <property type="entry name" value="ABC_TRANSPORTER_1"/>
    <property type="match status" value="1"/>
</dbReference>
<dbReference type="PANTHER" id="PTHR43297:SF2">
    <property type="entry name" value="DIPEPTIDE TRANSPORT ATP-BINDING PROTEIN DPPD"/>
    <property type="match status" value="1"/>
</dbReference>
<dbReference type="SMART" id="SM00382">
    <property type="entry name" value="AAA"/>
    <property type="match status" value="1"/>
</dbReference>
<dbReference type="EMBL" id="PUIO01000067">
    <property type="protein sequence ID" value="PQP16076.1"/>
    <property type="molecule type" value="Genomic_DNA"/>
</dbReference>
<dbReference type="Pfam" id="PF08352">
    <property type="entry name" value="oligo_HPY"/>
    <property type="match status" value="1"/>
</dbReference>
<dbReference type="Proteomes" id="UP000239290">
    <property type="component" value="Unassembled WGS sequence"/>
</dbReference>
<feature type="domain" description="ABC transporter" evidence="8">
    <location>
        <begin position="12"/>
        <end position="263"/>
    </location>
</feature>
<dbReference type="InterPro" id="IPR050388">
    <property type="entry name" value="ABC_Ni/Peptide_Import"/>
</dbReference>
<name>A0A2S8IMS8_RHOOP</name>
<keyword evidence="5" id="KW-0547">Nucleotide-binding</keyword>
<evidence type="ECO:0000313" key="9">
    <source>
        <dbReference type="EMBL" id="PQP16076.1"/>
    </source>
</evidence>
<dbReference type="InterPro" id="IPR017871">
    <property type="entry name" value="ABC_transporter-like_CS"/>
</dbReference>
<proteinExistence type="inferred from homology"/>
<comment type="similarity">
    <text evidence="2">Belongs to the ABC transporter superfamily.</text>
</comment>
<dbReference type="AlphaFoldDB" id="A0A2S8IMS8"/>
<keyword evidence="7" id="KW-0472">Membrane</keyword>
<dbReference type="GO" id="GO:0016887">
    <property type="term" value="F:ATP hydrolysis activity"/>
    <property type="evidence" value="ECO:0007669"/>
    <property type="project" value="InterPro"/>
</dbReference>
<evidence type="ECO:0000313" key="10">
    <source>
        <dbReference type="Proteomes" id="UP000239290"/>
    </source>
</evidence>
<gene>
    <name evidence="9" type="ORF">C5613_36950</name>
</gene>
<dbReference type="GO" id="GO:0015833">
    <property type="term" value="P:peptide transport"/>
    <property type="evidence" value="ECO:0007669"/>
    <property type="project" value="InterPro"/>
</dbReference>
<evidence type="ECO:0000256" key="3">
    <source>
        <dbReference type="ARBA" id="ARBA00022448"/>
    </source>
</evidence>
<protein>
    <submittedName>
        <fullName evidence="9">Dipeptide/oligopeptide/nickel ABC transporter ATP-binding protein</fullName>
    </submittedName>
</protein>
<dbReference type="GO" id="GO:0005524">
    <property type="term" value="F:ATP binding"/>
    <property type="evidence" value="ECO:0007669"/>
    <property type="project" value="UniProtKB-KW"/>
</dbReference>
<dbReference type="InterPro" id="IPR003439">
    <property type="entry name" value="ABC_transporter-like_ATP-bd"/>
</dbReference>
<dbReference type="InterPro" id="IPR027417">
    <property type="entry name" value="P-loop_NTPase"/>
</dbReference>
<organism evidence="9 10">
    <name type="scientific">Rhodococcus opacus</name>
    <name type="common">Nocardia opaca</name>
    <dbReference type="NCBI Taxonomy" id="37919"/>
    <lineage>
        <taxon>Bacteria</taxon>
        <taxon>Bacillati</taxon>
        <taxon>Actinomycetota</taxon>
        <taxon>Actinomycetes</taxon>
        <taxon>Mycobacteriales</taxon>
        <taxon>Nocardiaceae</taxon>
        <taxon>Rhodococcus</taxon>
    </lineage>
</organism>
<evidence type="ECO:0000256" key="5">
    <source>
        <dbReference type="ARBA" id="ARBA00022741"/>
    </source>
</evidence>
<dbReference type="PROSITE" id="PS50893">
    <property type="entry name" value="ABC_TRANSPORTER_2"/>
    <property type="match status" value="1"/>
</dbReference>
<dbReference type="SUPFAM" id="SSF52540">
    <property type="entry name" value="P-loop containing nucleoside triphosphate hydrolases"/>
    <property type="match status" value="1"/>
</dbReference>
<keyword evidence="3" id="KW-0813">Transport</keyword>